<comment type="caution">
    <text evidence="2">The sequence shown here is derived from an EMBL/GenBank/DDBJ whole genome shotgun (WGS) entry which is preliminary data.</text>
</comment>
<keyword evidence="1" id="KW-1133">Transmembrane helix</keyword>
<accession>A0A544TDV8</accession>
<gene>
    <name evidence="2" type="ORF">FG383_08305</name>
</gene>
<dbReference type="RefSeq" id="WP_142606799.1">
    <property type="nucleotide sequence ID" value="NZ_VDGG01000014.1"/>
</dbReference>
<dbReference type="Proteomes" id="UP000318937">
    <property type="component" value="Unassembled WGS sequence"/>
</dbReference>
<keyword evidence="1" id="KW-0472">Membrane</keyword>
<dbReference type="OrthoDB" id="2971138at2"/>
<organism evidence="2 3">
    <name type="scientific">Psychrobacillus soli</name>
    <dbReference type="NCBI Taxonomy" id="1543965"/>
    <lineage>
        <taxon>Bacteria</taxon>
        <taxon>Bacillati</taxon>
        <taxon>Bacillota</taxon>
        <taxon>Bacilli</taxon>
        <taxon>Bacillales</taxon>
        <taxon>Bacillaceae</taxon>
        <taxon>Psychrobacillus</taxon>
    </lineage>
</organism>
<reference evidence="2 3" key="1">
    <citation type="submission" date="2019-05" db="EMBL/GenBank/DDBJ databases">
        <title>Psychrobacillus vulpis sp. nov., a new species isolated from feces of a red fox that inhabits in The Tablas de Daimiel Natural Park, Albacete, Spain.</title>
        <authorList>
            <person name="Rodriguez M."/>
            <person name="Reina J.C."/>
            <person name="Bejar V."/>
            <person name="Llamas I."/>
        </authorList>
    </citation>
    <scope>NUCLEOTIDE SEQUENCE [LARGE SCALE GENOMIC DNA]</scope>
    <source>
        <strain evidence="2 3">NHI-2</strain>
    </source>
</reference>
<feature type="transmembrane region" description="Helical" evidence="1">
    <location>
        <begin position="37"/>
        <end position="56"/>
    </location>
</feature>
<evidence type="ECO:0000313" key="3">
    <source>
        <dbReference type="Proteomes" id="UP000318937"/>
    </source>
</evidence>
<proteinExistence type="predicted"/>
<keyword evidence="1" id="KW-0812">Transmembrane</keyword>
<evidence type="ECO:0000313" key="2">
    <source>
        <dbReference type="EMBL" id="TQR15589.1"/>
    </source>
</evidence>
<evidence type="ECO:0000256" key="1">
    <source>
        <dbReference type="SAM" id="Phobius"/>
    </source>
</evidence>
<feature type="transmembrane region" description="Helical" evidence="1">
    <location>
        <begin position="68"/>
        <end position="86"/>
    </location>
</feature>
<protein>
    <submittedName>
        <fullName evidence="2">Uncharacterized protein</fullName>
    </submittedName>
</protein>
<keyword evidence="3" id="KW-1185">Reference proteome</keyword>
<dbReference type="AlphaFoldDB" id="A0A544TDV8"/>
<name>A0A544TDV8_9BACI</name>
<dbReference type="EMBL" id="VDGG01000014">
    <property type="protein sequence ID" value="TQR15589.1"/>
    <property type="molecule type" value="Genomic_DNA"/>
</dbReference>
<sequence length="102" mass="11921">MMLTIEEGFVKKETYNVQDSPIQAIKVMLSINKANDMWGLTIFILSLFISVIFLLFFKPSIPRKNVKLYVAVYFLFLSIFIIWNLYVHKEIIKEISNALNSL</sequence>